<proteinExistence type="predicted"/>
<dbReference type="RefSeq" id="WP_345407493.1">
    <property type="nucleotide sequence ID" value="NZ_BAABLA010000123.1"/>
</dbReference>
<name>A0ABW2BUX0_9PSEU</name>
<protein>
    <submittedName>
        <fullName evidence="3">Uncharacterized protein</fullName>
    </submittedName>
</protein>
<feature type="region of interest" description="Disordered" evidence="1">
    <location>
        <begin position="58"/>
        <end position="120"/>
    </location>
</feature>
<feature type="transmembrane region" description="Helical" evidence="2">
    <location>
        <begin position="24"/>
        <end position="44"/>
    </location>
</feature>
<evidence type="ECO:0000256" key="1">
    <source>
        <dbReference type="SAM" id="MobiDB-lite"/>
    </source>
</evidence>
<accession>A0ABW2BUX0</accession>
<evidence type="ECO:0000313" key="3">
    <source>
        <dbReference type="EMBL" id="MFC6866254.1"/>
    </source>
</evidence>
<evidence type="ECO:0000313" key="4">
    <source>
        <dbReference type="Proteomes" id="UP001596337"/>
    </source>
</evidence>
<evidence type="ECO:0000256" key="2">
    <source>
        <dbReference type="SAM" id="Phobius"/>
    </source>
</evidence>
<keyword evidence="2" id="KW-1133">Transmembrane helix</keyword>
<gene>
    <name evidence="3" type="ORF">ACFQGD_03765</name>
</gene>
<comment type="caution">
    <text evidence="3">The sequence shown here is derived from an EMBL/GenBank/DDBJ whole genome shotgun (WGS) entry which is preliminary data.</text>
</comment>
<organism evidence="3 4">
    <name type="scientific">Haloechinothrix salitolerans</name>
    <dbReference type="NCBI Taxonomy" id="926830"/>
    <lineage>
        <taxon>Bacteria</taxon>
        <taxon>Bacillati</taxon>
        <taxon>Actinomycetota</taxon>
        <taxon>Actinomycetes</taxon>
        <taxon>Pseudonocardiales</taxon>
        <taxon>Pseudonocardiaceae</taxon>
        <taxon>Haloechinothrix</taxon>
    </lineage>
</organism>
<keyword evidence="2" id="KW-0812">Transmembrane</keyword>
<dbReference type="Proteomes" id="UP001596337">
    <property type="component" value="Unassembled WGS sequence"/>
</dbReference>
<feature type="compositionally biased region" description="Low complexity" evidence="1">
    <location>
        <begin position="64"/>
        <end position="88"/>
    </location>
</feature>
<reference evidence="4" key="1">
    <citation type="journal article" date="2019" name="Int. J. Syst. Evol. Microbiol.">
        <title>The Global Catalogue of Microorganisms (GCM) 10K type strain sequencing project: providing services to taxonomists for standard genome sequencing and annotation.</title>
        <authorList>
            <consortium name="The Broad Institute Genomics Platform"/>
            <consortium name="The Broad Institute Genome Sequencing Center for Infectious Disease"/>
            <person name="Wu L."/>
            <person name="Ma J."/>
        </authorList>
    </citation>
    <scope>NUCLEOTIDE SEQUENCE [LARGE SCALE GENOMIC DNA]</scope>
    <source>
        <strain evidence="4">KCTC 32255</strain>
    </source>
</reference>
<keyword evidence="2" id="KW-0472">Membrane</keyword>
<keyword evidence="4" id="KW-1185">Reference proteome</keyword>
<feature type="compositionally biased region" description="Basic residues" evidence="1">
    <location>
        <begin position="94"/>
        <end position="105"/>
    </location>
</feature>
<dbReference type="EMBL" id="JBHSXX010000001">
    <property type="protein sequence ID" value="MFC6866254.1"/>
    <property type="molecule type" value="Genomic_DNA"/>
</dbReference>
<sequence length="259" mass="27762">MGRQTPTTFDHCPLAPLLRRRGPASLALVAALCGIALVLITAGCGPRVEYRQITAAGGPGAGGATPEPTTAAPLPTRHAAPTTTPEAAPNRDKPKGKRAKPRTTRTPRTGGPPLASATIRPDPVAVTPQTKANGRCDWMANFEHGKEGRPANWIILDTGAWGRAEVPGNRIWIAPRTPCDKVYSVAVHEWTHHMQGHVYRDWAEVERELAPYGGPEMVADCGALLLGATWIKYGCPGQFSTDAAAAILRGERPRLRSRR</sequence>